<sequence>MKKYFTLMLAAVALVFTSCNCTKNTTQSTALYDTTWELEYISGPRIAFEGLYPDKKPFIKFDQSTGQVSGNAGCNGYSAPYTLKGQTISFGEQGPTTMMFCEGGGEQTFTEMIRKINTYSIDKDDKLNLLLNDVPMMRFKKVAK</sequence>
<dbReference type="EMBL" id="OX336425">
    <property type="protein sequence ID" value="CAI2768374.1"/>
    <property type="molecule type" value="Genomic_DNA"/>
</dbReference>
<dbReference type="Proteomes" id="UP001152749">
    <property type="component" value="Chromosome"/>
</dbReference>
<organism evidence="3 4">
    <name type="scientific">Flavobacterium collinsii</name>
    <dbReference type="NCBI Taxonomy" id="1114861"/>
    <lineage>
        <taxon>Bacteria</taxon>
        <taxon>Pseudomonadati</taxon>
        <taxon>Bacteroidota</taxon>
        <taxon>Flavobacteriia</taxon>
        <taxon>Flavobacteriales</taxon>
        <taxon>Flavobacteriaceae</taxon>
        <taxon>Flavobacterium</taxon>
    </lineage>
</organism>
<evidence type="ECO:0000256" key="1">
    <source>
        <dbReference type="SAM" id="SignalP"/>
    </source>
</evidence>
<dbReference type="PANTHER" id="PTHR35535:SF2">
    <property type="entry name" value="DUF306 DOMAIN-CONTAINING PROTEIN"/>
    <property type="match status" value="1"/>
</dbReference>
<proteinExistence type="predicted"/>
<protein>
    <submittedName>
        <fullName evidence="3">META domain-containing protein</fullName>
    </submittedName>
</protein>
<evidence type="ECO:0000259" key="2">
    <source>
        <dbReference type="Pfam" id="PF03724"/>
    </source>
</evidence>
<accession>A0A9W4XFM4</accession>
<feature type="domain" description="DUF306" evidence="2">
    <location>
        <begin position="30"/>
        <end position="139"/>
    </location>
</feature>
<dbReference type="PANTHER" id="PTHR35535">
    <property type="entry name" value="HEAT SHOCK PROTEIN HSLJ"/>
    <property type="match status" value="1"/>
</dbReference>
<evidence type="ECO:0000313" key="3">
    <source>
        <dbReference type="EMBL" id="CAI2768374.1"/>
    </source>
</evidence>
<dbReference type="KEGG" id="fcs:TRV642_3604"/>
<gene>
    <name evidence="3" type="ORF">TRV642_3604</name>
</gene>
<feature type="signal peptide" evidence="1">
    <location>
        <begin position="1"/>
        <end position="23"/>
    </location>
</feature>
<dbReference type="InterPro" id="IPR053147">
    <property type="entry name" value="Hsp_HslJ-like"/>
</dbReference>
<evidence type="ECO:0000313" key="4">
    <source>
        <dbReference type="Proteomes" id="UP001152749"/>
    </source>
</evidence>
<keyword evidence="1" id="KW-0732">Signal</keyword>
<feature type="chain" id="PRO_5040731852" evidence="1">
    <location>
        <begin position="24"/>
        <end position="144"/>
    </location>
</feature>
<dbReference type="InterPro" id="IPR005184">
    <property type="entry name" value="DUF306_Meta_HslJ"/>
</dbReference>
<dbReference type="Gene3D" id="2.40.128.270">
    <property type="match status" value="1"/>
</dbReference>
<dbReference type="PROSITE" id="PS51257">
    <property type="entry name" value="PROKAR_LIPOPROTEIN"/>
    <property type="match status" value="1"/>
</dbReference>
<dbReference type="InterPro" id="IPR038670">
    <property type="entry name" value="HslJ-like_sf"/>
</dbReference>
<dbReference type="AlphaFoldDB" id="A0A9W4XFM4"/>
<reference evidence="3" key="1">
    <citation type="submission" date="2022-09" db="EMBL/GenBank/DDBJ databases">
        <authorList>
            <person name="Duchaud E."/>
        </authorList>
    </citation>
    <scope>NUCLEOTIDE SEQUENCE</scope>
    <source>
        <strain evidence="3">TRV642</strain>
    </source>
</reference>
<dbReference type="RefSeq" id="WP_263361005.1">
    <property type="nucleotide sequence ID" value="NZ_OX336425.1"/>
</dbReference>
<dbReference type="Pfam" id="PF03724">
    <property type="entry name" value="META"/>
    <property type="match status" value="1"/>
</dbReference>
<name>A0A9W4XFM4_9FLAO</name>